<dbReference type="RefSeq" id="WP_274045601.1">
    <property type="nucleotide sequence ID" value="NZ_JANCPR020000023.1"/>
</dbReference>
<dbReference type="SUPFAM" id="SSF46894">
    <property type="entry name" value="C-terminal effector domain of the bipartite response regulators"/>
    <property type="match status" value="1"/>
</dbReference>
<evidence type="ECO:0000313" key="6">
    <source>
        <dbReference type="Proteomes" id="UP001214441"/>
    </source>
</evidence>
<protein>
    <submittedName>
        <fullName evidence="5">LuxR C-terminal-related transcriptional regulator</fullName>
    </submittedName>
</protein>
<dbReference type="SMART" id="SM00421">
    <property type="entry name" value="HTH_LUXR"/>
    <property type="match status" value="1"/>
</dbReference>
<dbReference type="Gene3D" id="3.40.50.2300">
    <property type="match status" value="1"/>
</dbReference>
<keyword evidence="6" id="KW-1185">Reference proteome</keyword>
<evidence type="ECO:0000259" key="4">
    <source>
        <dbReference type="PROSITE" id="PS50043"/>
    </source>
</evidence>
<evidence type="ECO:0000256" key="1">
    <source>
        <dbReference type="ARBA" id="ARBA00023015"/>
    </source>
</evidence>
<proteinExistence type="predicted"/>
<dbReference type="PANTHER" id="PTHR44688">
    <property type="entry name" value="DNA-BINDING TRANSCRIPTIONAL ACTIVATOR DEVR_DOSR"/>
    <property type="match status" value="1"/>
</dbReference>
<feature type="domain" description="HTH luxR-type" evidence="4">
    <location>
        <begin position="112"/>
        <end position="177"/>
    </location>
</feature>
<accession>A0ABT7A133</accession>
<dbReference type="PANTHER" id="PTHR44688:SF16">
    <property type="entry name" value="DNA-BINDING TRANSCRIPTIONAL ACTIVATOR DEVR_DOSR"/>
    <property type="match status" value="1"/>
</dbReference>
<dbReference type="PRINTS" id="PR00038">
    <property type="entry name" value="HTHLUXR"/>
</dbReference>
<evidence type="ECO:0000256" key="3">
    <source>
        <dbReference type="ARBA" id="ARBA00023163"/>
    </source>
</evidence>
<dbReference type="PROSITE" id="PS50043">
    <property type="entry name" value="HTH_LUXR_2"/>
    <property type="match status" value="1"/>
</dbReference>
<sequence length="180" mass="20043">MSWLRSREGITIVGGEERDTASVVVLLTEVVDKSAIQYLQEFVTVGDQKAILVPNHLRPGNLLDAVRSGTRLIIPRDAVTDDRLAEAVLAVSRGHAEMPLESLSDLLNQLCAESEQAKISPRDVDVLRLMAEGKDTEEIAGHLNYSVRTIKHIIQSFTARFDLRNRTHAVAYAMRHGYIQ</sequence>
<keyword evidence="2" id="KW-0238">DNA-binding</keyword>
<reference evidence="5 6" key="1">
    <citation type="submission" date="2023-05" db="EMBL/GenBank/DDBJ databases">
        <title>Streptantibioticus silvisoli sp. nov., acidotolerant actinomycetes 1 from pine litter.</title>
        <authorList>
            <person name="Swiecimska M."/>
            <person name="Golinska P."/>
            <person name="Sangal V."/>
            <person name="Wachnowicz B."/>
            <person name="Goodfellow M."/>
        </authorList>
    </citation>
    <scope>NUCLEOTIDE SEQUENCE [LARGE SCALE GENOMIC DNA]</scope>
    <source>
        <strain evidence="5 6">DSM 42109</strain>
    </source>
</reference>
<name>A0ABT7A133_9ACTN</name>
<dbReference type="Pfam" id="PF00196">
    <property type="entry name" value="GerE"/>
    <property type="match status" value="1"/>
</dbReference>
<dbReference type="InterPro" id="IPR016032">
    <property type="entry name" value="Sig_transdc_resp-reg_C-effctor"/>
</dbReference>
<gene>
    <name evidence="5" type="ORF">NMN56_023005</name>
</gene>
<dbReference type="Proteomes" id="UP001214441">
    <property type="component" value="Unassembled WGS sequence"/>
</dbReference>
<organism evidence="5 6">
    <name type="scientific">Streptomyces iconiensis</name>
    <dbReference type="NCBI Taxonomy" id="1384038"/>
    <lineage>
        <taxon>Bacteria</taxon>
        <taxon>Bacillati</taxon>
        <taxon>Actinomycetota</taxon>
        <taxon>Actinomycetes</taxon>
        <taxon>Kitasatosporales</taxon>
        <taxon>Streptomycetaceae</taxon>
        <taxon>Streptomyces</taxon>
    </lineage>
</organism>
<keyword evidence="3" id="KW-0804">Transcription</keyword>
<comment type="caution">
    <text evidence="5">The sequence shown here is derived from an EMBL/GenBank/DDBJ whole genome shotgun (WGS) entry which is preliminary data.</text>
</comment>
<dbReference type="InterPro" id="IPR000792">
    <property type="entry name" value="Tscrpt_reg_LuxR_C"/>
</dbReference>
<dbReference type="EMBL" id="JANCPR020000023">
    <property type="protein sequence ID" value="MDJ1134769.1"/>
    <property type="molecule type" value="Genomic_DNA"/>
</dbReference>
<evidence type="ECO:0000313" key="5">
    <source>
        <dbReference type="EMBL" id="MDJ1134769.1"/>
    </source>
</evidence>
<evidence type="ECO:0000256" key="2">
    <source>
        <dbReference type="ARBA" id="ARBA00023125"/>
    </source>
</evidence>
<dbReference type="CDD" id="cd06170">
    <property type="entry name" value="LuxR_C_like"/>
    <property type="match status" value="1"/>
</dbReference>
<keyword evidence="1" id="KW-0805">Transcription regulation</keyword>